<proteinExistence type="predicted"/>
<comment type="caution">
    <text evidence="2">The sequence shown here is derived from an EMBL/GenBank/DDBJ whole genome shotgun (WGS) entry which is preliminary data.</text>
</comment>
<reference evidence="2" key="1">
    <citation type="submission" date="2019-08" db="EMBL/GenBank/DDBJ databases">
        <authorList>
            <person name="Kucharzyk K."/>
            <person name="Murdoch R.W."/>
            <person name="Higgins S."/>
            <person name="Loffler F."/>
        </authorList>
    </citation>
    <scope>NUCLEOTIDE SEQUENCE</scope>
</reference>
<dbReference type="AlphaFoldDB" id="A0A645IST1"/>
<evidence type="ECO:0000256" key="1">
    <source>
        <dbReference type="SAM" id="MobiDB-lite"/>
    </source>
</evidence>
<sequence length="82" mass="8750">MGVGIVKRRRNRLAAAVDHSGRAPFGVSSGRRNRGEAPVFDSDIDVSSLKFDIADQQHDGSSFNSASIARISGPASPRVQEI</sequence>
<accession>A0A645IST1</accession>
<feature type="region of interest" description="Disordered" evidence="1">
    <location>
        <begin position="57"/>
        <end position="82"/>
    </location>
</feature>
<dbReference type="EMBL" id="VSSQ01116555">
    <property type="protein sequence ID" value="MPN51434.1"/>
    <property type="molecule type" value="Genomic_DNA"/>
</dbReference>
<gene>
    <name evidence="2" type="ORF">SDC9_199079</name>
</gene>
<evidence type="ECO:0000313" key="2">
    <source>
        <dbReference type="EMBL" id="MPN51434.1"/>
    </source>
</evidence>
<name>A0A645IST1_9ZZZZ</name>
<organism evidence="2">
    <name type="scientific">bioreactor metagenome</name>
    <dbReference type="NCBI Taxonomy" id="1076179"/>
    <lineage>
        <taxon>unclassified sequences</taxon>
        <taxon>metagenomes</taxon>
        <taxon>ecological metagenomes</taxon>
    </lineage>
</organism>
<protein>
    <submittedName>
        <fullName evidence="2">Uncharacterized protein</fullName>
    </submittedName>
</protein>